<keyword evidence="6 11" id="KW-1003">Cell membrane</keyword>
<dbReference type="RefSeq" id="WP_004590431.1">
    <property type="nucleotide sequence ID" value="NZ_APMM01000016.1"/>
</dbReference>
<evidence type="ECO:0000256" key="6">
    <source>
        <dbReference type="ARBA" id="ARBA00022475"/>
    </source>
</evidence>
<evidence type="ECO:0000256" key="2">
    <source>
        <dbReference type="ARBA" id="ARBA00004651"/>
    </source>
</evidence>
<comment type="caution">
    <text evidence="12">The sequence shown here is derived from an EMBL/GenBank/DDBJ whole genome shotgun (WGS) entry which is preliminary data.</text>
</comment>
<evidence type="ECO:0000256" key="5">
    <source>
        <dbReference type="ARBA" id="ARBA00016185"/>
    </source>
</evidence>
<dbReference type="STRING" id="1069083.GCA_000371805_00782"/>
<organism evidence="12 13">
    <name type="scientific">Methanocaldococcus villosus KIN24-T80</name>
    <dbReference type="NCBI Taxonomy" id="1069083"/>
    <lineage>
        <taxon>Archaea</taxon>
        <taxon>Methanobacteriati</taxon>
        <taxon>Methanobacteriota</taxon>
        <taxon>Methanomada group</taxon>
        <taxon>Methanococci</taxon>
        <taxon>Methanococcales</taxon>
        <taxon>Methanocaldococcaceae</taxon>
        <taxon>Methanocaldococcus</taxon>
    </lineage>
</organism>
<keyword evidence="10 11" id="KW-0472">Membrane</keyword>
<reference evidence="12 13" key="1">
    <citation type="journal article" date="2013" name="Genome Announc.">
        <title>Draft Genome Sequence of a Highly Flagellated, Fast-Swimming Archaeon, Methanocaldococcus villosus Strain KIN24-T80 (DSM 22612).</title>
        <authorList>
            <person name="Thennarasu S."/>
            <person name="Polireddy D."/>
            <person name="Antony A."/>
            <person name="Yada M.R."/>
            <person name="Algarawi S."/>
            <person name="Sivakumar N."/>
        </authorList>
    </citation>
    <scope>NUCLEOTIDE SEQUENCE [LARGE SCALE GENOMIC DNA]</scope>
    <source>
        <strain evidence="12 13">KIN24-T80</strain>
    </source>
</reference>
<dbReference type="NCBIfam" id="NF002281">
    <property type="entry name" value="PRK01209.2-5"/>
    <property type="match status" value="1"/>
</dbReference>
<dbReference type="EMBL" id="APMM01000016">
    <property type="protein sequence ID" value="ENN96400.1"/>
    <property type="molecule type" value="Genomic_DNA"/>
</dbReference>
<sequence length="311" mass="35200">MINPIILYITIIVDVIFGEPNEKVHPTVLIGRLISLLERLLPSTYSNNKIRDFLFGSVVTVTTILIVGYISYIVEKLILALPKHLSYLLYAILLSTTIGYRSLKEFCIKPIEALIEGDLEKARELVKHVVSRNTEDLDKEHILSASIESLSENLTDSVISPLFYAIFFGLVGAFIYRTVNTLDAMIGYKNSKYYYYGKLAARLDDILNFIPSKISGLLLIITAPFYGGDWKRALYGFLFESLKTPSPNSGFTMATLANALNMSLEKIGYYKLGNGRIDIDKSLRAFKAIDYSIIAFLLIYTLLWWLFEGFH</sequence>
<evidence type="ECO:0000256" key="1">
    <source>
        <dbReference type="ARBA" id="ARBA00003384"/>
    </source>
</evidence>
<protein>
    <recommendedName>
        <fullName evidence="5 11">Probable cobalamin biosynthesis protein CobD</fullName>
    </recommendedName>
</protein>
<dbReference type="GO" id="GO:0048472">
    <property type="term" value="F:threonine-phosphate decarboxylase activity"/>
    <property type="evidence" value="ECO:0007669"/>
    <property type="project" value="InterPro"/>
</dbReference>
<comment type="caution">
    <text evidence="11">Lacks conserved residue(s) required for the propagation of feature annotation.</text>
</comment>
<evidence type="ECO:0000313" key="13">
    <source>
        <dbReference type="Proteomes" id="UP000053695"/>
    </source>
</evidence>
<dbReference type="GO" id="GO:0015420">
    <property type="term" value="F:ABC-type vitamin B12 transporter activity"/>
    <property type="evidence" value="ECO:0007669"/>
    <property type="project" value="UniProtKB-UniRule"/>
</dbReference>
<dbReference type="PATRIC" id="fig|1069083.5.peg.480"/>
<evidence type="ECO:0000256" key="10">
    <source>
        <dbReference type="ARBA" id="ARBA00023136"/>
    </source>
</evidence>
<dbReference type="NCBIfam" id="TIGR00380">
    <property type="entry name" value="cobal_cbiB"/>
    <property type="match status" value="1"/>
</dbReference>
<evidence type="ECO:0000256" key="8">
    <source>
        <dbReference type="ARBA" id="ARBA00022692"/>
    </source>
</evidence>
<gene>
    <name evidence="11" type="primary">cobD</name>
    <name evidence="12" type="ORF">J422_02454</name>
</gene>
<comment type="similarity">
    <text evidence="4 11">Belongs to the CobD/CbiB family.</text>
</comment>
<dbReference type="Pfam" id="PF03186">
    <property type="entry name" value="CobD_Cbib"/>
    <property type="match status" value="1"/>
</dbReference>
<dbReference type="GO" id="GO:0009236">
    <property type="term" value="P:cobalamin biosynthetic process"/>
    <property type="evidence" value="ECO:0007669"/>
    <property type="project" value="UniProtKB-UniRule"/>
</dbReference>
<evidence type="ECO:0000256" key="4">
    <source>
        <dbReference type="ARBA" id="ARBA00006263"/>
    </source>
</evidence>
<dbReference type="OrthoDB" id="46105at2157"/>
<dbReference type="GO" id="GO:0005886">
    <property type="term" value="C:plasma membrane"/>
    <property type="evidence" value="ECO:0007669"/>
    <property type="project" value="UniProtKB-SubCell"/>
</dbReference>
<keyword evidence="9 11" id="KW-1133">Transmembrane helix</keyword>
<evidence type="ECO:0000256" key="7">
    <source>
        <dbReference type="ARBA" id="ARBA00022573"/>
    </source>
</evidence>
<evidence type="ECO:0000256" key="3">
    <source>
        <dbReference type="ARBA" id="ARBA00004953"/>
    </source>
</evidence>
<dbReference type="HAMAP" id="MF_00024">
    <property type="entry name" value="CobD_CbiB"/>
    <property type="match status" value="1"/>
</dbReference>
<evidence type="ECO:0000313" key="12">
    <source>
        <dbReference type="EMBL" id="ENN96400.1"/>
    </source>
</evidence>
<dbReference type="Proteomes" id="UP000053695">
    <property type="component" value="Unassembled WGS sequence"/>
</dbReference>
<feature type="transmembrane region" description="Helical" evidence="11">
    <location>
        <begin position="158"/>
        <end position="176"/>
    </location>
</feature>
<accession>N6VR67</accession>
<comment type="function">
    <text evidence="1 11">Converts cobyric acid to cobinamide by the addition of aminopropanol on the F carboxylic group.</text>
</comment>
<proteinExistence type="inferred from homology"/>
<name>N6VR67_9EURY</name>
<dbReference type="PANTHER" id="PTHR34308">
    <property type="entry name" value="COBALAMIN BIOSYNTHESIS PROTEIN CBIB"/>
    <property type="match status" value="1"/>
</dbReference>
<keyword evidence="7 11" id="KW-0169">Cobalamin biosynthesis</keyword>
<evidence type="ECO:0000256" key="9">
    <source>
        <dbReference type="ARBA" id="ARBA00022989"/>
    </source>
</evidence>
<feature type="transmembrane region" description="Helical" evidence="11">
    <location>
        <begin position="288"/>
        <end position="307"/>
    </location>
</feature>
<dbReference type="InterPro" id="IPR004485">
    <property type="entry name" value="Cobalamin_biosynth_CobD/CbiB"/>
</dbReference>
<dbReference type="AlphaFoldDB" id="N6VR67"/>
<feature type="transmembrane region" description="Helical" evidence="11">
    <location>
        <begin position="53"/>
        <end position="73"/>
    </location>
</feature>
<evidence type="ECO:0000256" key="11">
    <source>
        <dbReference type="HAMAP-Rule" id="MF_00024"/>
    </source>
</evidence>
<keyword evidence="13" id="KW-1185">Reference proteome</keyword>
<comment type="subcellular location">
    <subcellularLocation>
        <location evidence="2 11">Cell membrane</location>
        <topology evidence="2 11">Multi-pass membrane protein</topology>
    </subcellularLocation>
</comment>
<dbReference type="UniPathway" id="UPA00148"/>
<comment type="pathway">
    <text evidence="3 11">Cofactor biosynthesis; adenosylcobalamin biosynthesis.</text>
</comment>
<keyword evidence="8 11" id="KW-0812">Transmembrane</keyword>
<dbReference type="PANTHER" id="PTHR34308:SF1">
    <property type="entry name" value="COBALAMIN BIOSYNTHESIS PROTEIN CBIB"/>
    <property type="match status" value="1"/>
</dbReference>